<dbReference type="Proteomes" id="UP000192903">
    <property type="component" value="Unassembled WGS sequence"/>
</dbReference>
<reference evidence="2" key="1">
    <citation type="submission" date="2017-04" db="EMBL/GenBank/DDBJ databases">
        <authorList>
            <person name="Varghese N."/>
            <person name="Submissions S."/>
        </authorList>
    </citation>
    <scope>NUCLEOTIDE SEQUENCE [LARGE SCALE GENOMIC DNA]</scope>
    <source>
        <strain evidence="2">B4P</strain>
    </source>
</reference>
<organism evidence="1 2">
    <name type="scientific">Xaviernesmea oryzae</name>
    <dbReference type="NCBI Taxonomy" id="464029"/>
    <lineage>
        <taxon>Bacteria</taxon>
        <taxon>Pseudomonadati</taxon>
        <taxon>Pseudomonadota</taxon>
        <taxon>Alphaproteobacteria</taxon>
        <taxon>Hyphomicrobiales</taxon>
        <taxon>Rhizobiaceae</taxon>
        <taxon>Rhizobium/Agrobacterium group</taxon>
        <taxon>Xaviernesmea</taxon>
    </lineage>
</organism>
<gene>
    <name evidence="1" type="ORF">SAMN02982989_1777</name>
</gene>
<protein>
    <submittedName>
        <fullName evidence="1">2'-5' RNA ligase</fullName>
    </submittedName>
</protein>
<dbReference type="Gene3D" id="3.90.1140.10">
    <property type="entry name" value="Cyclic phosphodiesterase"/>
    <property type="match status" value="1"/>
</dbReference>
<dbReference type="Pfam" id="PF13563">
    <property type="entry name" value="2_5_RNA_ligase2"/>
    <property type="match status" value="1"/>
</dbReference>
<sequence>MNRDAARHAGSRTRRAAYPADLLHMTLLCMEQFDEPPRHLIPPIDAAIRRIRARPIRIDLDGSDLFGGKRHLVLTSSAVNRELRSFVRMLWNTLTRHNLPRFPLASFEPHVTVIYDCGKIDPLPVERPFGWIAEEFQLIYSHFGESRHEEFGRWRFDPEAPPYLSPPEQLRFPI</sequence>
<dbReference type="STRING" id="464029.SAMN02982989_1777"/>
<dbReference type="SUPFAM" id="SSF55144">
    <property type="entry name" value="LigT-like"/>
    <property type="match status" value="1"/>
</dbReference>
<evidence type="ECO:0000313" key="2">
    <source>
        <dbReference type="Proteomes" id="UP000192903"/>
    </source>
</evidence>
<keyword evidence="1" id="KW-0436">Ligase</keyword>
<dbReference type="EMBL" id="FXAF01000006">
    <property type="protein sequence ID" value="SMF39814.1"/>
    <property type="molecule type" value="Genomic_DNA"/>
</dbReference>
<proteinExistence type="predicted"/>
<keyword evidence="2" id="KW-1185">Reference proteome</keyword>
<dbReference type="AlphaFoldDB" id="A0A1X7ETT5"/>
<dbReference type="OrthoDB" id="7770344at2"/>
<dbReference type="InterPro" id="IPR009097">
    <property type="entry name" value="Cyclic_Pdiesterase"/>
</dbReference>
<name>A0A1X7ETT5_9HYPH</name>
<evidence type="ECO:0000313" key="1">
    <source>
        <dbReference type="EMBL" id="SMF39814.1"/>
    </source>
</evidence>
<accession>A0A1X7ETT5</accession>
<dbReference type="RefSeq" id="WP_159457637.1">
    <property type="nucleotide sequence ID" value="NZ_FXAF01000006.1"/>
</dbReference>
<dbReference type="GO" id="GO:0016874">
    <property type="term" value="F:ligase activity"/>
    <property type="evidence" value="ECO:0007669"/>
    <property type="project" value="UniProtKB-KW"/>
</dbReference>